<protein>
    <submittedName>
        <fullName evidence="2">Uncharacterized protein</fullName>
    </submittedName>
</protein>
<keyword evidence="3" id="KW-1185">Reference proteome</keyword>
<gene>
    <name evidence="2" type="ORF">AMATHDRAFT_70834</name>
</gene>
<dbReference type="Proteomes" id="UP000242287">
    <property type="component" value="Unassembled WGS sequence"/>
</dbReference>
<sequence>MHSTEKYSTQTIPSSERQRLRHLLLSLIAIEKKTMAPHRGHHTPSDPGIHADLNEMTR</sequence>
<dbReference type="AlphaFoldDB" id="A0A2A9N7D4"/>
<reference evidence="2 3" key="1">
    <citation type="submission" date="2014-02" db="EMBL/GenBank/DDBJ databases">
        <title>Transposable element dynamics among asymbiotic and ectomycorrhizal Amanita fungi.</title>
        <authorList>
            <consortium name="DOE Joint Genome Institute"/>
            <person name="Hess J."/>
            <person name="Skrede I."/>
            <person name="Wolfe B."/>
            <person name="LaButti K."/>
            <person name="Ohm R.A."/>
            <person name="Grigoriev I.V."/>
            <person name="Pringle A."/>
        </authorList>
    </citation>
    <scope>NUCLEOTIDE SEQUENCE [LARGE SCALE GENOMIC DNA]</scope>
    <source>
        <strain evidence="2 3">SKay4041</strain>
    </source>
</reference>
<evidence type="ECO:0000313" key="3">
    <source>
        <dbReference type="Proteomes" id="UP000242287"/>
    </source>
</evidence>
<evidence type="ECO:0000256" key="1">
    <source>
        <dbReference type="SAM" id="MobiDB-lite"/>
    </source>
</evidence>
<organism evidence="2 3">
    <name type="scientific">Amanita thiersii Skay4041</name>
    <dbReference type="NCBI Taxonomy" id="703135"/>
    <lineage>
        <taxon>Eukaryota</taxon>
        <taxon>Fungi</taxon>
        <taxon>Dikarya</taxon>
        <taxon>Basidiomycota</taxon>
        <taxon>Agaricomycotina</taxon>
        <taxon>Agaricomycetes</taxon>
        <taxon>Agaricomycetidae</taxon>
        <taxon>Agaricales</taxon>
        <taxon>Pluteineae</taxon>
        <taxon>Amanitaceae</taxon>
        <taxon>Amanita</taxon>
    </lineage>
</organism>
<dbReference type="EMBL" id="KZ302261">
    <property type="protein sequence ID" value="PFH45949.1"/>
    <property type="molecule type" value="Genomic_DNA"/>
</dbReference>
<evidence type="ECO:0000313" key="2">
    <source>
        <dbReference type="EMBL" id="PFH45949.1"/>
    </source>
</evidence>
<name>A0A2A9N7D4_9AGAR</name>
<feature type="region of interest" description="Disordered" evidence="1">
    <location>
        <begin position="35"/>
        <end position="58"/>
    </location>
</feature>
<accession>A0A2A9N7D4</accession>
<proteinExistence type="predicted"/>